<comment type="pathway">
    <text evidence="1 7">Cell wall biogenesis; peptidoglycan biosynthesis.</text>
</comment>
<dbReference type="GO" id="GO:0004180">
    <property type="term" value="F:carboxypeptidase activity"/>
    <property type="evidence" value="ECO:0007669"/>
    <property type="project" value="UniProtKB-ARBA"/>
</dbReference>
<dbReference type="Gene3D" id="2.40.440.10">
    <property type="entry name" value="L,D-transpeptidase catalytic domain-like"/>
    <property type="match status" value="1"/>
</dbReference>
<dbReference type="Pfam" id="PF03734">
    <property type="entry name" value="YkuD"/>
    <property type="match status" value="1"/>
</dbReference>
<dbReference type="SUPFAM" id="SSF141523">
    <property type="entry name" value="L,D-transpeptidase catalytic domain-like"/>
    <property type="match status" value="1"/>
</dbReference>
<feature type="region of interest" description="Disordered" evidence="8">
    <location>
        <begin position="306"/>
        <end position="333"/>
    </location>
</feature>
<feature type="compositionally biased region" description="Low complexity" evidence="8">
    <location>
        <begin position="616"/>
        <end position="641"/>
    </location>
</feature>
<name>I2PXA7_9BACT</name>
<dbReference type="InterPro" id="IPR032710">
    <property type="entry name" value="NTF2-like_dom_sf"/>
</dbReference>
<evidence type="ECO:0000256" key="2">
    <source>
        <dbReference type="ARBA" id="ARBA00005992"/>
    </source>
</evidence>
<comment type="similarity">
    <text evidence="2">Belongs to the YkuD family.</text>
</comment>
<keyword evidence="3" id="KW-0808">Transferase</keyword>
<feature type="active site" description="Nucleophile" evidence="7">
    <location>
        <position position="145"/>
    </location>
</feature>
<evidence type="ECO:0000256" key="8">
    <source>
        <dbReference type="SAM" id="MobiDB-lite"/>
    </source>
</evidence>
<evidence type="ECO:0000256" key="9">
    <source>
        <dbReference type="SAM" id="SignalP"/>
    </source>
</evidence>
<accession>I2PXA7</accession>
<feature type="region of interest" description="Disordered" evidence="8">
    <location>
        <begin position="614"/>
        <end position="645"/>
    </location>
</feature>
<dbReference type="InterPro" id="IPR005490">
    <property type="entry name" value="LD_TPept_cat_dom"/>
</dbReference>
<evidence type="ECO:0000256" key="3">
    <source>
        <dbReference type="ARBA" id="ARBA00022679"/>
    </source>
</evidence>
<keyword evidence="9" id="KW-0732">Signal</keyword>
<dbReference type="EMBL" id="JH600068">
    <property type="protein sequence ID" value="EIG52163.1"/>
    <property type="molecule type" value="Genomic_DNA"/>
</dbReference>
<dbReference type="GO" id="GO:0071555">
    <property type="term" value="P:cell wall organization"/>
    <property type="evidence" value="ECO:0007669"/>
    <property type="project" value="UniProtKB-UniRule"/>
</dbReference>
<dbReference type="PANTHER" id="PTHR36699">
    <property type="entry name" value="LD-TRANSPEPTIDASE"/>
    <property type="match status" value="1"/>
</dbReference>
<keyword evidence="4 7" id="KW-0133">Cell shape</keyword>
<dbReference type="HOGENOM" id="CLU_024379_0_0_7"/>
<dbReference type="CDD" id="cd16913">
    <property type="entry name" value="YkuD_like"/>
    <property type="match status" value="1"/>
</dbReference>
<sequence>MKRTGPVLALACCLLLFPCRRAAGEWTADIVDMETSPSRFVAVDKKAQSFALLSRQSPLRLLAAIPCATGQELGDKFKEGDLKTPEGVYFITRRKTAGLNYELYGDLAFPLNFPNPADVVRRKSGHGIWIHGRGHAIIPYETQGCVALSTPDIHRVDPELAEGMPVVIADEVRLGGEDTARLRDESREVVAATVAWGKAWQDRSPAFFDFHDPEKFAITEGQPFASFKSHKERLFKALPWIQVTLSDIRALAGPDYWVTYFVQVYRSPTLISQGIKRLYWQRAADGRFRIIGMEYEEMPVTLADKGGVKAGRAASPDEKEADTRRPDSPSEEEVQVRQLVSAQQAAMEKVAQKAFHTLNLKPQPTPEDQAILEVAQTGAIRPGVSPFATDAMTPAAPPPPVPAALAVATPAKPAVAVQPKEQPAAPVPAVPAVAVAPAGPVAPVAPAPAVAVQAPAPIPAPAAQPAVVAAGPATAAPAAPVASATAPAASVAPERAAEIAALMEGWRAAWEKGRLDDYMAFYADGARQGDLRGKDAIRRQKEGVWRGREPGRVGIEVVSIVPDGDGFAVVCAEDYQGKGGRPSQGYKIMSLVPSGQKLLIARERWSRNRPDEARLAAAAPAPSTPAAAAPTEAPAPAASATQPEGKTLAAVPAVPATPAPQAMASAGAPASAPAPAGTQASNPAPAAKAPAKADRTAEIASLVEAWRTAWERGRVGDYAGFYAEKAVQGTERGREAIRDQKAGLWKDKAPKRVVLSDVKIKPRKDGFVVTCTQDYESRDGGTDRGVKTLYLAPAGNGFAIVEEKWSRM</sequence>
<reference evidence="11" key="1">
    <citation type="submission" date="2011-11" db="EMBL/GenBank/DDBJ databases">
        <title>Improved High-Quality Draft sequence of Desulfovibrio sp. U5L.</title>
        <authorList>
            <consortium name="US DOE Joint Genome Institute"/>
            <person name="Lucas S."/>
            <person name="Han J."/>
            <person name="Lapidus A."/>
            <person name="Cheng J.-F."/>
            <person name="Goodwin L."/>
            <person name="Pitluck S."/>
            <person name="Peters L."/>
            <person name="Ovchinnikova G."/>
            <person name="Held B."/>
            <person name="Detter J.C."/>
            <person name="Han C."/>
            <person name="Tapia R."/>
            <person name="Land M."/>
            <person name="Hauser L."/>
            <person name="Kyrpides N."/>
            <person name="Ivanova N."/>
            <person name="Pagani I."/>
            <person name="Gabster J."/>
            <person name="Walker C."/>
            <person name="Stolyar S."/>
            <person name="Stahl D."/>
            <person name="Arkin A."/>
            <person name="Dehal P."/>
            <person name="Hazen T."/>
            <person name="Woyke T."/>
        </authorList>
    </citation>
    <scope>NUCLEOTIDE SEQUENCE [LARGE SCALE GENOMIC DNA]</scope>
    <source>
        <strain evidence="11">U5L</strain>
    </source>
</reference>
<gene>
    <name evidence="11" type="ORF">DesU5LDRAFT_0457</name>
</gene>
<evidence type="ECO:0000256" key="4">
    <source>
        <dbReference type="ARBA" id="ARBA00022960"/>
    </source>
</evidence>
<feature type="compositionally biased region" description="Basic and acidic residues" evidence="8">
    <location>
        <begin position="315"/>
        <end position="328"/>
    </location>
</feature>
<feature type="chain" id="PRO_5003663497" description="L,D-TPase catalytic domain-containing protein" evidence="9">
    <location>
        <begin position="23"/>
        <end position="808"/>
    </location>
</feature>
<dbReference type="eggNOG" id="COG3034">
    <property type="taxonomic scope" value="Bacteria"/>
</dbReference>
<dbReference type="UniPathway" id="UPA00219"/>
<feature type="region of interest" description="Disordered" evidence="8">
    <location>
        <begin position="659"/>
        <end position="692"/>
    </location>
</feature>
<dbReference type="AlphaFoldDB" id="I2PXA7"/>
<organism evidence="11">
    <name type="scientific">Desulfovibrio sp. U5L</name>
    <dbReference type="NCBI Taxonomy" id="596152"/>
    <lineage>
        <taxon>Bacteria</taxon>
        <taxon>Pseudomonadati</taxon>
        <taxon>Thermodesulfobacteriota</taxon>
        <taxon>Desulfovibrionia</taxon>
        <taxon>Desulfovibrionales</taxon>
        <taxon>Desulfovibrionaceae</taxon>
        <taxon>Desulfovibrio</taxon>
    </lineage>
</organism>
<dbReference type="InterPro" id="IPR056203">
    <property type="entry name" value="Cds6_C"/>
</dbReference>
<evidence type="ECO:0000313" key="11">
    <source>
        <dbReference type="EMBL" id="EIG52163.1"/>
    </source>
</evidence>
<dbReference type="GO" id="GO:0009252">
    <property type="term" value="P:peptidoglycan biosynthetic process"/>
    <property type="evidence" value="ECO:0007669"/>
    <property type="project" value="UniProtKB-UniPathway"/>
</dbReference>
<dbReference type="STRING" id="596152.DesU5LDRAFT_0457"/>
<feature type="compositionally biased region" description="Low complexity" evidence="8">
    <location>
        <begin position="659"/>
        <end position="690"/>
    </location>
</feature>
<dbReference type="SUPFAM" id="SSF54427">
    <property type="entry name" value="NTF2-like"/>
    <property type="match status" value="2"/>
</dbReference>
<dbReference type="Gene3D" id="3.10.450.50">
    <property type="match status" value="2"/>
</dbReference>
<dbReference type="Pfam" id="PF24125">
    <property type="entry name" value="Cds6_C"/>
    <property type="match status" value="2"/>
</dbReference>
<dbReference type="eggNOG" id="COG4319">
    <property type="taxonomic scope" value="Bacteria"/>
</dbReference>
<keyword evidence="5 7" id="KW-0573">Peptidoglycan synthesis</keyword>
<evidence type="ECO:0000259" key="10">
    <source>
        <dbReference type="PROSITE" id="PS52029"/>
    </source>
</evidence>
<evidence type="ECO:0000256" key="5">
    <source>
        <dbReference type="ARBA" id="ARBA00022984"/>
    </source>
</evidence>
<dbReference type="PANTHER" id="PTHR36699:SF1">
    <property type="entry name" value="L,D-TRANSPEPTIDASE YAFK-RELATED"/>
    <property type="match status" value="1"/>
</dbReference>
<dbReference type="GO" id="GO:0016740">
    <property type="term" value="F:transferase activity"/>
    <property type="evidence" value="ECO:0007669"/>
    <property type="project" value="UniProtKB-KW"/>
</dbReference>
<dbReference type="InterPro" id="IPR038063">
    <property type="entry name" value="Transpep_catalytic_dom"/>
</dbReference>
<evidence type="ECO:0000256" key="6">
    <source>
        <dbReference type="ARBA" id="ARBA00023316"/>
    </source>
</evidence>
<feature type="signal peptide" evidence="9">
    <location>
        <begin position="1"/>
        <end position="22"/>
    </location>
</feature>
<feature type="active site" description="Proton donor/acceptor" evidence="7">
    <location>
        <position position="131"/>
    </location>
</feature>
<feature type="domain" description="L,D-TPase catalytic" evidence="10">
    <location>
        <begin position="39"/>
        <end position="169"/>
    </location>
</feature>
<evidence type="ECO:0000256" key="1">
    <source>
        <dbReference type="ARBA" id="ARBA00004752"/>
    </source>
</evidence>
<dbReference type="OrthoDB" id="9809748at2"/>
<dbReference type="PROSITE" id="PS52029">
    <property type="entry name" value="LD_TPASE"/>
    <property type="match status" value="1"/>
</dbReference>
<protein>
    <recommendedName>
        <fullName evidence="10">L,D-TPase catalytic domain-containing protein</fullName>
    </recommendedName>
</protein>
<proteinExistence type="inferred from homology"/>
<dbReference type="GO" id="GO:0008360">
    <property type="term" value="P:regulation of cell shape"/>
    <property type="evidence" value="ECO:0007669"/>
    <property type="project" value="UniProtKB-UniRule"/>
</dbReference>
<keyword evidence="6 7" id="KW-0961">Cell wall biogenesis/degradation</keyword>
<evidence type="ECO:0000256" key="7">
    <source>
        <dbReference type="PROSITE-ProRule" id="PRU01373"/>
    </source>
</evidence>